<dbReference type="RefSeq" id="WP_167230519.1">
    <property type="nucleotide sequence ID" value="NZ_JAAQPH010000029.1"/>
</dbReference>
<reference evidence="1" key="1">
    <citation type="submission" date="2020-03" db="EMBL/GenBank/DDBJ databases">
        <title>Genome of Pelagibius litoralis DSM 21314T.</title>
        <authorList>
            <person name="Wang G."/>
        </authorList>
    </citation>
    <scope>NUCLEOTIDE SEQUENCE</scope>
    <source>
        <strain evidence="1">DSM 21314</strain>
    </source>
</reference>
<gene>
    <name evidence="1" type="ORF">HBA54_25635</name>
</gene>
<dbReference type="AlphaFoldDB" id="A0A967F2V0"/>
<dbReference type="Gene3D" id="2.60.120.620">
    <property type="entry name" value="q2cbj1_9rhob like domain"/>
    <property type="match status" value="1"/>
</dbReference>
<comment type="caution">
    <text evidence="1">The sequence shown here is derived from an EMBL/GenBank/DDBJ whole genome shotgun (WGS) entry which is preliminary data.</text>
</comment>
<proteinExistence type="predicted"/>
<evidence type="ECO:0000313" key="1">
    <source>
        <dbReference type="EMBL" id="NIA71987.1"/>
    </source>
</evidence>
<name>A0A967F2V0_9PROT</name>
<dbReference type="InterPro" id="IPR012668">
    <property type="entry name" value="CHP02466"/>
</dbReference>
<accession>A0A967F2V0</accession>
<dbReference type="Proteomes" id="UP000761264">
    <property type="component" value="Unassembled WGS sequence"/>
</dbReference>
<dbReference type="EMBL" id="JAAQPH010000029">
    <property type="protein sequence ID" value="NIA71987.1"/>
    <property type="molecule type" value="Genomic_DNA"/>
</dbReference>
<dbReference type="NCBIfam" id="TIGR02466">
    <property type="entry name" value="TIGR02466 family protein"/>
    <property type="match status" value="1"/>
</dbReference>
<protein>
    <submittedName>
        <fullName evidence="1">Uncharacterized protein</fullName>
    </submittedName>
</protein>
<keyword evidence="2" id="KW-1185">Reference proteome</keyword>
<organism evidence="1 2">
    <name type="scientific">Pelagibius litoralis</name>
    <dbReference type="NCBI Taxonomy" id="374515"/>
    <lineage>
        <taxon>Bacteria</taxon>
        <taxon>Pseudomonadati</taxon>
        <taxon>Pseudomonadota</taxon>
        <taxon>Alphaproteobacteria</taxon>
        <taxon>Rhodospirillales</taxon>
        <taxon>Rhodovibrionaceae</taxon>
        <taxon>Pelagibius</taxon>
    </lineage>
</organism>
<sequence>MPQTDGPKSQADGFLDLWPTTLLLRSLPGHEAANAELLRLIAAMEVQKTDLTTDYRSGNLLTVDNPAITWLRDCINKTVIDYLKRAGLDYAVNWSLQGWANVNRRGDYHDPHNHPHAYLSGTYYLQVPEAGAPAENRADVRPGAISFYDPRGAANMTAIRGDRQIEAEFTHHPKAGEILLWPAFLLHFVHPNLAEEKRVSISFNAVLKWSEDYLPDQG</sequence>
<dbReference type="Pfam" id="PF13759">
    <property type="entry name" value="2OG-FeII_Oxy_5"/>
    <property type="match status" value="1"/>
</dbReference>
<evidence type="ECO:0000313" key="2">
    <source>
        <dbReference type="Proteomes" id="UP000761264"/>
    </source>
</evidence>